<proteinExistence type="predicted"/>
<dbReference type="GeneID" id="94368955"/>
<protein>
    <recommendedName>
        <fullName evidence="3">Tetratricopeptide repeat-containing protein</fullName>
    </recommendedName>
</protein>
<dbReference type="SUPFAM" id="SSF48452">
    <property type="entry name" value="TPR-like"/>
    <property type="match status" value="1"/>
</dbReference>
<keyword evidence="2" id="KW-1185">Reference proteome</keyword>
<dbReference type="Proteomes" id="UP000615593">
    <property type="component" value="Unassembled WGS sequence"/>
</dbReference>
<organism evidence="1 2">
    <name type="scientific">Mesonia mobilis</name>
    <dbReference type="NCBI Taxonomy" id="369791"/>
    <lineage>
        <taxon>Bacteria</taxon>
        <taxon>Pseudomonadati</taxon>
        <taxon>Bacteroidota</taxon>
        <taxon>Flavobacteriia</taxon>
        <taxon>Flavobacteriales</taxon>
        <taxon>Flavobacteriaceae</taxon>
        <taxon>Mesonia</taxon>
    </lineage>
</organism>
<name>A0ABQ3BNR3_9FLAO</name>
<gene>
    <name evidence="1" type="ORF">GCM10008088_12880</name>
</gene>
<comment type="caution">
    <text evidence="1">The sequence shown here is derived from an EMBL/GenBank/DDBJ whole genome shotgun (WGS) entry which is preliminary data.</text>
</comment>
<evidence type="ECO:0008006" key="3">
    <source>
        <dbReference type="Google" id="ProtNLM"/>
    </source>
</evidence>
<dbReference type="RefSeq" id="WP_027884179.1">
    <property type="nucleotide sequence ID" value="NZ_BMWY01000003.1"/>
</dbReference>
<reference evidence="2" key="1">
    <citation type="journal article" date="2019" name="Int. J. Syst. Evol. Microbiol.">
        <title>The Global Catalogue of Microorganisms (GCM) 10K type strain sequencing project: providing services to taxonomists for standard genome sequencing and annotation.</title>
        <authorList>
            <consortium name="The Broad Institute Genomics Platform"/>
            <consortium name="The Broad Institute Genome Sequencing Center for Infectious Disease"/>
            <person name="Wu L."/>
            <person name="Ma J."/>
        </authorList>
    </citation>
    <scope>NUCLEOTIDE SEQUENCE [LARGE SCALE GENOMIC DNA]</scope>
    <source>
        <strain evidence="2">KCTC 12708</strain>
    </source>
</reference>
<evidence type="ECO:0000313" key="2">
    <source>
        <dbReference type="Proteomes" id="UP000615593"/>
    </source>
</evidence>
<accession>A0ABQ3BNR3</accession>
<sequence>MRKTLLASTILLSSLYTFSQEKVEYIDTEEIITEGFVLAEEGNVDEALELFNKVNKNDSLYHALSVTKSYFLLNNDKNDEAIDVLNEALHSDYYEDRASFFVNKANALSNKKELGY</sequence>
<evidence type="ECO:0000313" key="1">
    <source>
        <dbReference type="EMBL" id="GGZ52675.1"/>
    </source>
</evidence>
<dbReference type="InterPro" id="IPR011990">
    <property type="entry name" value="TPR-like_helical_dom_sf"/>
</dbReference>
<dbReference type="Gene3D" id="1.25.40.10">
    <property type="entry name" value="Tetratricopeptide repeat domain"/>
    <property type="match status" value="1"/>
</dbReference>
<dbReference type="EMBL" id="BMWY01000003">
    <property type="protein sequence ID" value="GGZ52675.1"/>
    <property type="molecule type" value="Genomic_DNA"/>
</dbReference>